<name>A0A8J2HSB6_COTCN</name>
<dbReference type="EMBL" id="CAJNRD030001118">
    <property type="protein sequence ID" value="CAG5084370.1"/>
    <property type="molecule type" value="Genomic_DNA"/>
</dbReference>
<comment type="caution">
    <text evidence="2">The sequence shown here is derived from an EMBL/GenBank/DDBJ whole genome shotgun (WGS) entry which is preliminary data.</text>
</comment>
<protein>
    <submittedName>
        <fullName evidence="2">Cc_bv3.4_31.13_pseudo</fullName>
    </submittedName>
</protein>
<evidence type="ECO:0000313" key="1">
    <source>
        <dbReference type="EMBL" id="CAG5084370.1"/>
    </source>
</evidence>
<evidence type="ECO:0000313" key="2">
    <source>
        <dbReference type="EMBL" id="CAG5110009.1"/>
    </source>
</evidence>
<accession>A0A8J2HSB6</accession>
<organism evidence="2 3">
    <name type="scientific">Cotesia congregata</name>
    <name type="common">Parasitoid wasp</name>
    <name type="synonym">Apanteles congregatus</name>
    <dbReference type="NCBI Taxonomy" id="51543"/>
    <lineage>
        <taxon>Eukaryota</taxon>
        <taxon>Metazoa</taxon>
        <taxon>Ecdysozoa</taxon>
        <taxon>Arthropoda</taxon>
        <taxon>Hexapoda</taxon>
        <taxon>Insecta</taxon>
        <taxon>Pterygota</taxon>
        <taxon>Neoptera</taxon>
        <taxon>Endopterygota</taxon>
        <taxon>Hymenoptera</taxon>
        <taxon>Apocrita</taxon>
        <taxon>Ichneumonoidea</taxon>
        <taxon>Braconidae</taxon>
        <taxon>Microgastrinae</taxon>
        <taxon>Cotesia</taxon>
    </lineage>
</organism>
<dbReference type="AlphaFoldDB" id="A0A8J2HSB6"/>
<dbReference type="EMBL" id="CAJNRD030001616">
    <property type="protein sequence ID" value="CAG5110009.1"/>
    <property type="molecule type" value="Genomic_DNA"/>
</dbReference>
<evidence type="ECO:0000313" key="3">
    <source>
        <dbReference type="Proteomes" id="UP000786811"/>
    </source>
</evidence>
<proteinExistence type="predicted"/>
<keyword evidence="3" id="KW-1185">Reference proteome</keyword>
<dbReference type="Proteomes" id="UP000786811">
    <property type="component" value="Unassembled WGS sequence"/>
</dbReference>
<sequence length="49" mass="5726">MDRLRNQEVRLSQFNDETLPMHDIFDADLAHLRTMLENANLKLISLQAS</sequence>
<reference evidence="2" key="1">
    <citation type="submission" date="2021-04" db="EMBL/GenBank/DDBJ databases">
        <authorList>
            <person name="Chebbi M.A.C M."/>
        </authorList>
    </citation>
    <scope>NUCLEOTIDE SEQUENCE</scope>
</reference>
<gene>
    <name evidence="2" type="ORF">HICCMSTLAB_LOCUS14067</name>
    <name evidence="1" type="ORF">HICCMSTLAB_LOCUS4087</name>
</gene>